<evidence type="ECO:0000256" key="4">
    <source>
        <dbReference type="ARBA" id="ARBA00022490"/>
    </source>
</evidence>
<feature type="binding site" evidence="13">
    <location>
        <position position="238"/>
    </location>
    <ligand>
        <name>Zn(2+)</name>
        <dbReference type="ChEBI" id="CHEBI:29105"/>
    </ligand>
</feature>
<evidence type="ECO:0000256" key="7">
    <source>
        <dbReference type="ARBA" id="ARBA00022741"/>
    </source>
</evidence>
<dbReference type="HAMAP" id="MF_00041">
    <property type="entry name" value="Cys_tRNA_synth"/>
    <property type="match status" value="1"/>
</dbReference>
<dbReference type="CDD" id="cd00672">
    <property type="entry name" value="CysRS_core"/>
    <property type="match status" value="1"/>
</dbReference>
<dbReference type="EMBL" id="JBHTLT010000134">
    <property type="protein sequence ID" value="MFD1207069.1"/>
    <property type="molecule type" value="Genomic_DNA"/>
</dbReference>
<dbReference type="SMART" id="SM00840">
    <property type="entry name" value="DALR_2"/>
    <property type="match status" value="1"/>
</dbReference>
<dbReference type="Gene3D" id="3.40.50.620">
    <property type="entry name" value="HUPs"/>
    <property type="match status" value="1"/>
</dbReference>
<dbReference type="SUPFAM" id="SSF52374">
    <property type="entry name" value="Nucleotidylyl transferase"/>
    <property type="match status" value="1"/>
</dbReference>
<comment type="catalytic activity">
    <reaction evidence="12 13">
        <text>tRNA(Cys) + L-cysteine + ATP = L-cysteinyl-tRNA(Cys) + AMP + diphosphate</text>
        <dbReference type="Rhea" id="RHEA:17773"/>
        <dbReference type="Rhea" id="RHEA-COMP:9661"/>
        <dbReference type="Rhea" id="RHEA-COMP:9679"/>
        <dbReference type="ChEBI" id="CHEBI:30616"/>
        <dbReference type="ChEBI" id="CHEBI:33019"/>
        <dbReference type="ChEBI" id="CHEBI:35235"/>
        <dbReference type="ChEBI" id="CHEBI:78442"/>
        <dbReference type="ChEBI" id="CHEBI:78517"/>
        <dbReference type="ChEBI" id="CHEBI:456215"/>
        <dbReference type="EC" id="6.1.1.16"/>
    </reaction>
</comment>
<comment type="similarity">
    <text evidence="2 13">Belongs to the class-I aminoacyl-tRNA synthetase family.</text>
</comment>
<evidence type="ECO:0000256" key="10">
    <source>
        <dbReference type="ARBA" id="ARBA00022917"/>
    </source>
</evidence>
<dbReference type="EC" id="6.1.1.16" evidence="13"/>
<dbReference type="InterPro" id="IPR009080">
    <property type="entry name" value="tRNAsynth_Ia_anticodon-bd"/>
</dbReference>
<evidence type="ECO:0000256" key="13">
    <source>
        <dbReference type="HAMAP-Rule" id="MF_00041"/>
    </source>
</evidence>
<feature type="binding site" evidence="13">
    <location>
        <position position="29"/>
    </location>
    <ligand>
        <name>Zn(2+)</name>
        <dbReference type="ChEBI" id="CHEBI:29105"/>
    </ligand>
</feature>
<feature type="binding site" evidence="13">
    <location>
        <position position="234"/>
    </location>
    <ligand>
        <name>Zn(2+)</name>
        <dbReference type="ChEBI" id="CHEBI:29105"/>
    </ligand>
</feature>
<proteinExistence type="inferred from homology"/>
<evidence type="ECO:0000259" key="14">
    <source>
        <dbReference type="SMART" id="SM00840"/>
    </source>
</evidence>
<comment type="cofactor">
    <cofactor evidence="13">
        <name>Zn(2+)</name>
        <dbReference type="ChEBI" id="CHEBI:29105"/>
    </cofactor>
    <text evidence="13">Binds 1 zinc ion per subunit.</text>
</comment>
<keyword evidence="6 13" id="KW-0479">Metal-binding</keyword>
<keyword evidence="8 13" id="KW-0862">Zinc</keyword>
<evidence type="ECO:0000256" key="8">
    <source>
        <dbReference type="ARBA" id="ARBA00022833"/>
    </source>
</evidence>
<dbReference type="PRINTS" id="PR00983">
    <property type="entry name" value="TRNASYNTHCYS"/>
</dbReference>
<organism evidence="15 16">
    <name type="scientific">Sporosarcina contaminans</name>
    <dbReference type="NCBI Taxonomy" id="633403"/>
    <lineage>
        <taxon>Bacteria</taxon>
        <taxon>Bacillati</taxon>
        <taxon>Bacillota</taxon>
        <taxon>Bacilli</taxon>
        <taxon>Bacillales</taxon>
        <taxon>Caryophanaceae</taxon>
        <taxon>Sporosarcina</taxon>
    </lineage>
</organism>
<keyword evidence="11 13" id="KW-0030">Aminoacyl-tRNA synthetase</keyword>
<keyword evidence="9 13" id="KW-0067">ATP-binding</keyword>
<dbReference type="InterPro" id="IPR032678">
    <property type="entry name" value="tRNA-synt_1_cat_dom"/>
</dbReference>
<dbReference type="InterPro" id="IPR056411">
    <property type="entry name" value="CysS_C"/>
</dbReference>
<evidence type="ECO:0000256" key="3">
    <source>
        <dbReference type="ARBA" id="ARBA00011245"/>
    </source>
</evidence>
<keyword evidence="7 13" id="KW-0547">Nucleotide-binding</keyword>
<dbReference type="RefSeq" id="WP_336823139.1">
    <property type="nucleotide sequence ID" value="NZ_JBHTLT010000134.1"/>
</dbReference>
<sequence length="465" mass="53477">MSIQIYNTLTRKKEPFIPLEEGKVKMYVCGPTVYNYIHIGNARPVIVFDMVRRYLEYRGYDVKFVSNFTDVDDKIIKTANELGEEVGELTERFINAYFEDVTALGCSKADAHPRVTEHIDDIIAFVQVLINKGYAYESSGDVYYRTRKFEGYGKLSHQSIDELKVGARIEESDIKENALDFALWKSAKEGEISWDSPWGPGRPGWHIECSVMAREHLGDTIDIHAGGQDLTFPHHENEIAQSEAMTGEPFARYWMHNGYINIDNEKMSKSLGNFILVHDIRKKIDPKVLRFFMLSVHYRHPVNFSQELVESAANGLERIETAYNNVKHRLSSSANLGDQKDIWIYKADEIVRQFEEAMDDDFNTANGIAAIFELVKLSNMYLLEKNTETVVLEHFITLFDQLMTVLGIPLLEESILDEEVEALIEERLTARRERNFARADEIRDKLKAQGILLEDTAQGTRWKRG</sequence>
<evidence type="ECO:0000256" key="1">
    <source>
        <dbReference type="ARBA" id="ARBA00004496"/>
    </source>
</evidence>
<evidence type="ECO:0000313" key="16">
    <source>
        <dbReference type="Proteomes" id="UP001597231"/>
    </source>
</evidence>
<feature type="domain" description="Cysteinyl-tRNA synthetase class Ia DALR" evidence="14">
    <location>
        <begin position="353"/>
        <end position="416"/>
    </location>
</feature>
<keyword evidence="10 13" id="KW-0648">Protein biosynthesis</keyword>
<dbReference type="PANTHER" id="PTHR10890">
    <property type="entry name" value="CYSTEINYL-TRNA SYNTHETASE"/>
    <property type="match status" value="1"/>
</dbReference>
<dbReference type="Pfam" id="PF09190">
    <property type="entry name" value="DALR_2"/>
    <property type="match status" value="1"/>
</dbReference>
<dbReference type="NCBIfam" id="TIGR00435">
    <property type="entry name" value="cysS"/>
    <property type="match status" value="1"/>
</dbReference>
<dbReference type="Gene3D" id="1.20.120.1910">
    <property type="entry name" value="Cysteine-tRNA ligase, C-terminal anti-codon recognition domain"/>
    <property type="match status" value="1"/>
</dbReference>
<evidence type="ECO:0000313" key="15">
    <source>
        <dbReference type="EMBL" id="MFD1207069.1"/>
    </source>
</evidence>
<evidence type="ECO:0000256" key="9">
    <source>
        <dbReference type="ARBA" id="ARBA00022840"/>
    </source>
</evidence>
<comment type="subcellular location">
    <subcellularLocation>
        <location evidence="1 13">Cytoplasm</location>
    </subcellularLocation>
</comment>
<evidence type="ECO:0000256" key="6">
    <source>
        <dbReference type="ARBA" id="ARBA00022723"/>
    </source>
</evidence>
<dbReference type="Proteomes" id="UP001597231">
    <property type="component" value="Unassembled WGS sequence"/>
</dbReference>
<feature type="short sequence motif" description="'KMSKS' region" evidence="13">
    <location>
        <begin position="266"/>
        <end position="270"/>
    </location>
</feature>
<gene>
    <name evidence="13 15" type="primary">cysS</name>
    <name evidence="15" type="ORF">ACFQ38_18375</name>
</gene>
<dbReference type="InterPro" id="IPR014729">
    <property type="entry name" value="Rossmann-like_a/b/a_fold"/>
</dbReference>
<protein>
    <recommendedName>
        <fullName evidence="13">Cysteine--tRNA ligase</fullName>
        <ecNumber evidence="13">6.1.1.16</ecNumber>
    </recommendedName>
    <alternativeName>
        <fullName evidence="13">Cysteinyl-tRNA synthetase</fullName>
        <shortName evidence="13">CysRS</shortName>
    </alternativeName>
</protein>
<dbReference type="InterPro" id="IPR024909">
    <property type="entry name" value="Cys-tRNA/MSH_ligase"/>
</dbReference>
<dbReference type="PANTHER" id="PTHR10890:SF3">
    <property type="entry name" value="CYSTEINE--TRNA LIGASE, CYTOPLASMIC"/>
    <property type="match status" value="1"/>
</dbReference>
<dbReference type="Pfam" id="PF01406">
    <property type="entry name" value="tRNA-synt_1e"/>
    <property type="match status" value="1"/>
</dbReference>
<reference evidence="16" key="1">
    <citation type="journal article" date="2019" name="Int. J. Syst. Evol. Microbiol.">
        <title>The Global Catalogue of Microorganisms (GCM) 10K type strain sequencing project: providing services to taxonomists for standard genome sequencing and annotation.</title>
        <authorList>
            <consortium name="The Broad Institute Genomics Platform"/>
            <consortium name="The Broad Institute Genome Sequencing Center for Infectious Disease"/>
            <person name="Wu L."/>
            <person name="Ma J."/>
        </authorList>
    </citation>
    <scope>NUCLEOTIDE SEQUENCE [LARGE SCALE GENOMIC DNA]</scope>
    <source>
        <strain evidence="16">CCUG 53915</strain>
    </source>
</reference>
<dbReference type="Pfam" id="PF23493">
    <property type="entry name" value="CysS_C"/>
    <property type="match status" value="1"/>
</dbReference>
<keyword evidence="4 13" id="KW-0963">Cytoplasm</keyword>
<dbReference type="InterPro" id="IPR015803">
    <property type="entry name" value="Cys-tRNA-ligase"/>
</dbReference>
<evidence type="ECO:0000256" key="12">
    <source>
        <dbReference type="ARBA" id="ARBA00047398"/>
    </source>
</evidence>
<evidence type="ECO:0000256" key="5">
    <source>
        <dbReference type="ARBA" id="ARBA00022598"/>
    </source>
</evidence>
<comment type="caution">
    <text evidence="15">The sequence shown here is derived from an EMBL/GenBank/DDBJ whole genome shotgun (WGS) entry which is preliminary data.</text>
</comment>
<dbReference type="SUPFAM" id="SSF47323">
    <property type="entry name" value="Anticodon-binding domain of a subclass of class I aminoacyl-tRNA synthetases"/>
    <property type="match status" value="1"/>
</dbReference>
<feature type="binding site" evidence="13">
    <location>
        <position position="209"/>
    </location>
    <ligand>
        <name>Zn(2+)</name>
        <dbReference type="ChEBI" id="CHEBI:29105"/>
    </ligand>
</feature>
<feature type="short sequence motif" description="'HIGH' region" evidence="13">
    <location>
        <begin position="31"/>
        <end position="41"/>
    </location>
</feature>
<name>A0ABW3U4B5_9BACL</name>
<keyword evidence="16" id="KW-1185">Reference proteome</keyword>
<evidence type="ECO:0000256" key="11">
    <source>
        <dbReference type="ARBA" id="ARBA00023146"/>
    </source>
</evidence>
<accession>A0ABW3U4B5</accession>
<comment type="subunit">
    <text evidence="3 13">Monomer.</text>
</comment>
<keyword evidence="5 13" id="KW-0436">Ligase</keyword>
<evidence type="ECO:0000256" key="2">
    <source>
        <dbReference type="ARBA" id="ARBA00005594"/>
    </source>
</evidence>
<dbReference type="GO" id="GO:0004817">
    <property type="term" value="F:cysteine-tRNA ligase activity"/>
    <property type="evidence" value="ECO:0007669"/>
    <property type="project" value="UniProtKB-EC"/>
</dbReference>
<feature type="binding site" evidence="13">
    <location>
        <position position="269"/>
    </location>
    <ligand>
        <name>ATP</name>
        <dbReference type="ChEBI" id="CHEBI:30616"/>
    </ligand>
</feature>
<dbReference type="InterPro" id="IPR015273">
    <property type="entry name" value="Cys-tRNA-synt_Ia_DALR"/>
</dbReference>